<dbReference type="InterPro" id="IPR011008">
    <property type="entry name" value="Dimeric_a/b-barrel"/>
</dbReference>
<dbReference type="GO" id="GO:0043200">
    <property type="term" value="P:response to amino acid"/>
    <property type="evidence" value="ECO:0007669"/>
    <property type="project" value="TreeGrafter"/>
</dbReference>
<dbReference type="OrthoDB" id="66249at2"/>
<dbReference type="SMART" id="SM00344">
    <property type="entry name" value="HTH_ASNC"/>
    <property type="match status" value="1"/>
</dbReference>
<sequence>MLDYIDYEIIEYLKRNGRAQWKEIGRQIHLTGQAVADRVHRLEDLGIIERYTAIMDESKLGKPVIALITIFMKTSLHDELRQFLKSRTEVEEVHRISGEGCYWLKACFPANADLTRFLNLLLRFGNYRVNLSIEKLE</sequence>
<proteinExistence type="predicted"/>
<reference evidence="5 6" key="1">
    <citation type="submission" date="2019-03" db="EMBL/GenBank/DDBJ databases">
        <title>Genomic Encyclopedia of Type Strains, Phase IV (KMG-IV): sequencing the most valuable type-strain genomes for metagenomic binning, comparative biology and taxonomic classification.</title>
        <authorList>
            <person name="Goeker M."/>
        </authorList>
    </citation>
    <scope>NUCLEOTIDE SEQUENCE [LARGE SCALE GENOMIC DNA]</scope>
    <source>
        <strain evidence="5 6">DSM 15969</strain>
    </source>
</reference>
<dbReference type="PANTHER" id="PTHR30154">
    <property type="entry name" value="LEUCINE-RESPONSIVE REGULATORY PROTEIN"/>
    <property type="match status" value="1"/>
</dbReference>
<keyword evidence="2" id="KW-0238">DNA-binding</keyword>
<evidence type="ECO:0000256" key="3">
    <source>
        <dbReference type="ARBA" id="ARBA00023163"/>
    </source>
</evidence>
<evidence type="ECO:0000313" key="6">
    <source>
        <dbReference type="Proteomes" id="UP000295063"/>
    </source>
</evidence>
<dbReference type="Gene3D" id="1.10.10.10">
    <property type="entry name" value="Winged helix-like DNA-binding domain superfamily/Winged helix DNA-binding domain"/>
    <property type="match status" value="1"/>
</dbReference>
<dbReference type="InterPro" id="IPR000485">
    <property type="entry name" value="AsnC-type_HTH_dom"/>
</dbReference>
<dbReference type="PRINTS" id="PR00033">
    <property type="entry name" value="HTHASNC"/>
</dbReference>
<dbReference type="AlphaFoldDB" id="A0A4R1Q953"/>
<keyword evidence="6" id="KW-1185">Reference proteome</keyword>
<organism evidence="5 6">
    <name type="scientific">Anaerospora hongkongensis</name>
    <dbReference type="NCBI Taxonomy" id="244830"/>
    <lineage>
        <taxon>Bacteria</taxon>
        <taxon>Bacillati</taxon>
        <taxon>Bacillota</taxon>
        <taxon>Negativicutes</taxon>
        <taxon>Selenomonadales</taxon>
        <taxon>Sporomusaceae</taxon>
        <taxon>Anaerospora</taxon>
    </lineage>
</organism>
<feature type="domain" description="HTH asnC-type" evidence="4">
    <location>
        <begin position="2"/>
        <end position="63"/>
    </location>
</feature>
<name>A0A4R1Q953_9FIRM</name>
<comment type="caution">
    <text evidence="5">The sequence shown here is derived from an EMBL/GenBank/DDBJ whole genome shotgun (WGS) entry which is preliminary data.</text>
</comment>
<dbReference type="GO" id="GO:0043565">
    <property type="term" value="F:sequence-specific DNA binding"/>
    <property type="evidence" value="ECO:0007669"/>
    <property type="project" value="InterPro"/>
</dbReference>
<dbReference type="InterPro" id="IPR019887">
    <property type="entry name" value="Tscrpt_reg_AsnC/Lrp_C"/>
</dbReference>
<protein>
    <submittedName>
        <fullName evidence="5">Lrp/AsnC family leucine-responsive transcriptional regulator</fullName>
    </submittedName>
</protein>
<dbReference type="PANTHER" id="PTHR30154:SF55">
    <property type="entry name" value="HTH-TYPE TRANSCRIPTIONAL REGULATOR LRPB"/>
    <property type="match status" value="1"/>
</dbReference>
<dbReference type="Gene3D" id="3.30.70.920">
    <property type="match status" value="1"/>
</dbReference>
<dbReference type="SUPFAM" id="SSF46785">
    <property type="entry name" value="Winged helix' DNA-binding domain"/>
    <property type="match status" value="1"/>
</dbReference>
<dbReference type="InterPro" id="IPR019888">
    <property type="entry name" value="Tscrpt_reg_AsnC-like"/>
</dbReference>
<gene>
    <name evidence="5" type="ORF">EV210_104248</name>
</gene>
<evidence type="ECO:0000256" key="2">
    <source>
        <dbReference type="ARBA" id="ARBA00023125"/>
    </source>
</evidence>
<dbReference type="SUPFAM" id="SSF54909">
    <property type="entry name" value="Dimeric alpha+beta barrel"/>
    <property type="match status" value="1"/>
</dbReference>
<dbReference type="Pfam" id="PF01037">
    <property type="entry name" value="AsnC_trans_reg"/>
    <property type="match status" value="1"/>
</dbReference>
<evidence type="ECO:0000259" key="4">
    <source>
        <dbReference type="PROSITE" id="PS50956"/>
    </source>
</evidence>
<dbReference type="Proteomes" id="UP000295063">
    <property type="component" value="Unassembled WGS sequence"/>
</dbReference>
<dbReference type="EMBL" id="SLUI01000004">
    <property type="protein sequence ID" value="TCL38265.1"/>
    <property type="molecule type" value="Genomic_DNA"/>
</dbReference>
<keyword evidence="1" id="KW-0805">Transcription regulation</keyword>
<dbReference type="Pfam" id="PF13404">
    <property type="entry name" value="HTH_AsnC-type"/>
    <property type="match status" value="1"/>
</dbReference>
<evidence type="ECO:0000313" key="5">
    <source>
        <dbReference type="EMBL" id="TCL38265.1"/>
    </source>
</evidence>
<dbReference type="RefSeq" id="WP_132077995.1">
    <property type="nucleotide sequence ID" value="NZ_SLUI01000004.1"/>
</dbReference>
<accession>A0A4R1Q953</accession>
<dbReference type="PROSITE" id="PS50956">
    <property type="entry name" value="HTH_ASNC_2"/>
    <property type="match status" value="1"/>
</dbReference>
<keyword evidence="3" id="KW-0804">Transcription</keyword>
<dbReference type="GO" id="GO:0005829">
    <property type="term" value="C:cytosol"/>
    <property type="evidence" value="ECO:0007669"/>
    <property type="project" value="TreeGrafter"/>
</dbReference>
<dbReference type="InterPro" id="IPR036388">
    <property type="entry name" value="WH-like_DNA-bd_sf"/>
</dbReference>
<evidence type="ECO:0000256" key="1">
    <source>
        <dbReference type="ARBA" id="ARBA00023015"/>
    </source>
</evidence>
<dbReference type="InterPro" id="IPR036390">
    <property type="entry name" value="WH_DNA-bd_sf"/>
</dbReference>